<evidence type="ECO:0000259" key="8">
    <source>
        <dbReference type="Pfam" id="PF01182"/>
    </source>
</evidence>
<comment type="similarity">
    <text evidence="4 7">Belongs to the glucosamine/galactosamine-6-phosphate isomerase family. 6-phosphogluconolactonase subfamily.</text>
</comment>
<dbReference type="CDD" id="cd01400">
    <property type="entry name" value="6PGL"/>
    <property type="match status" value="1"/>
</dbReference>
<accession>A0ABY6Q6S3</accession>
<keyword evidence="7 9" id="KW-0378">Hydrolase</keyword>
<comment type="pathway">
    <text evidence="3 7">Carbohydrate degradation; pentose phosphate pathway; D-ribulose 5-phosphate from D-glucose 6-phosphate (oxidative stage): step 2/3.</text>
</comment>
<dbReference type="InterPro" id="IPR005900">
    <property type="entry name" value="6-phosphogluconolactonase_DevB"/>
</dbReference>
<dbReference type="Pfam" id="PF01182">
    <property type="entry name" value="Glucosamine_iso"/>
    <property type="match status" value="1"/>
</dbReference>
<dbReference type="PANTHER" id="PTHR11054">
    <property type="entry name" value="6-PHOSPHOGLUCONOLACTONASE"/>
    <property type="match status" value="1"/>
</dbReference>
<evidence type="ECO:0000256" key="4">
    <source>
        <dbReference type="ARBA" id="ARBA00010662"/>
    </source>
</evidence>
<gene>
    <name evidence="7 9" type="primary">pgl</name>
    <name evidence="9" type="ORF">E0F26_05550</name>
</gene>
<reference evidence="9 10" key="1">
    <citation type="submission" date="2019-02" db="EMBL/GenBank/DDBJ databases">
        <title>Halieaceae_genomes.</title>
        <authorList>
            <person name="Li S.-H."/>
        </authorList>
    </citation>
    <scope>NUCLEOTIDE SEQUENCE [LARGE SCALE GENOMIC DNA]</scope>
    <source>
        <strain evidence="9 10">JH123</strain>
    </source>
</reference>
<dbReference type="InterPro" id="IPR006148">
    <property type="entry name" value="Glc/Gal-6P_isomerase"/>
</dbReference>
<evidence type="ECO:0000313" key="10">
    <source>
        <dbReference type="Proteomes" id="UP001317963"/>
    </source>
</evidence>
<dbReference type="Proteomes" id="UP001317963">
    <property type="component" value="Chromosome"/>
</dbReference>
<protein>
    <recommendedName>
        <fullName evidence="6 7">6-phosphogluconolactonase</fullName>
        <shortName evidence="7">6PGL</shortName>
        <ecNumber evidence="5 7">3.1.1.31</ecNumber>
    </recommendedName>
</protein>
<evidence type="ECO:0000256" key="3">
    <source>
        <dbReference type="ARBA" id="ARBA00004961"/>
    </source>
</evidence>
<evidence type="ECO:0000256" key="2">
    <source>
        <dbReference type="ARBA" id="ARBA00002681"/>
    </source>
</evidence>
<comment type="catalytic activity">
    <reaction evidence="1 7">
        <text>6-phospho-D-glucono-1,5-lactone + H2O = 6-phospho-D-gluconate + H(+)</text>
        <dbReference type="Rhea" id="RHEA:12556"/>
        <dbReference type="ChEBI" id="CHEBI:15377"/>
        <dbReference type="ChEBI" id="CHEBI:15378"/>
        <dbReference type="ChEBI" id="CHEBI:57955"/>
        <dbReference type="ChEBI" id="CHEBI:58759"/>
        <dbReference type="EC" id="3.1.1.31"/>
    </reaction>
</comment>
<name>A0ABY6Q6S3_9GAMM</name>
<organism evidence="9 10">
    <name type="scientific">Candidatus Paraluminiphilus aquimaris</name>
    <dbReference type="NCBI Taxonomy" id="2518994"/>
    <lineage>
        <taxon>Bacteria</taxon>
        <taxon>Pseudomonadati</taxon>
        <taxon>Pseudomonadota</taxon>
        <taxon>Gammaproteobacteria</taxon>
        <taxon>Cellvibrionales</taxon>
        <taxon>Halieaceae</taxon>
        <taxon>Candidatus Paraluminiphilus</taxon>
    </lineage>
</organism>
<dbReference type="RefSeq" id="WP_279243053.1">
    <property type="nucleotide sequence ID" value="NZ_CP036501.1"/>
</dbReference>
<proteinExistence type="inferred from homology"/>
<dbReference type="InterPro" id="IPR037171">
    <property type="entry name" value="NagB/RpiA_transferase-like"/>
</dbReference>
<dbReference type="Gene3D" id="3.40.50.1360">
    <property type="match status" value="1"/>
</dbReference>
<evidence type="ECO:0000256" key="1">
    <source>
        <dbReference type="ARBA" id="ARBA00000832"/>
    </source>
</evidence>
<evidence type="ECO:0000256" key="7">
    <source>
        <dbReference type="RuleBase" id="RU365095"/>
    </source>
</evidence>
<keyword evidence="10" id="KW-1185">Reference proteome</keyword>
<dbReference type="SUPFAM" id="SSF100950">
    <property type="entry name" value="NagB/RpiA/CoA transferase-like"/>
    <property type="match status" value="1"/>
</dbReference>
<dbReference type="GO" id="GO:0017057">
    <property type="term" value="F:6-phosphogluconolactonase activity"/>
    <property type="evidence" value="ECO:0007669"/>
    <property type="project" value="UniProtKB-EC"/>
</dbReference>
<dbReference type="EMBL" id="CP036501">
    <property type="protein sequence ID" value="UZP74240.1"/>
    <property type="molecule type" value="Genomic_DNA"/>
</dbReference>
<sequence>MSSRHNFSSRVELDTALAKKISEQLSAGLVDKGCASLVVSGGSTPKGLFAALSQTELDWKNITVLLADERWVDETHEDSNSAMVKTLLLQNAAKQANWVDFGAGSIDVDGKLRQVNESLAHLGTFDVVILGMGNDAHTASLFPCAIELDEGLTTQNDALMTQPTTAPHRRLSLSKKRLLDTKLGVIHIVGASKLEVFDKATKYADDDMHPISHFAHHDEFSLWFAE</sequence>
<evidence type="ECO:0000313" key="9">
    <source>
        <dbReference type="EMBL" id="UZP74240.1"/>
    </source>
</evidence>
<dbReference type="InterPro" id="IPR039104">
    <property type="entry name" value="6PGL"/>
</dbReference>
<dbReference type="PANTHER" id="PTHR11054:SF0">
    <property type="entry name" value="6-PHOSPHOGLUCONOLACTONASE"/>
    <property type="match status" value="1"/>
</dbReference>
<evidence type="ECO:0000256" key="5">
    <source>
        <dbReference type="ARBA" id="ARBA00013198"/>
    </source>
</evidence>
<dbReference type="EC" id="3.1.1.31" evidence="5 7"/>
<comment type="function">
    <text evidence="2 7">Hydrolysis of 6-phosphogluconolactone to 6-phosphogluconate.</text>
</comment>
<feature type="domain" description="Glucosamine/galactosamine-6-phosphate isomerase" evidence="8">
    <location>
        <begin position="10"/>
        <end position="218"/>
    </location>
</feature>
<dbReference type="NCBIfam" id="TIGR01198">
    <property type="entry name" value="pgl"/>
    <property type="match status" value="1"/>
</dbReference>
<evidence type="ECO:0000256" key="6">
    <source>
        <dbReference type="ARBA" id="ARBA00020337"/>
    </source>
</evidence>